<dbReference type="EMBL" id="JACOQE010000005">
    <property type="protein sequence ID" value="MBC5740785.1"/>
    <property type="molecule type" value="Genomic_DNA"/>
</dbReference>
<accession>A0ABR7I329</accession>
<keyword evidence="3" id="KW-1185">Reference proteome</keyword>
<evidence type="ECO:0000259" key="1">
    <source>
        <dbReference type="Pfam" id="PF13349"/>
    </source>
</evidence>
<protein>
    <submittedName>
        <fullName evidence="2">DUF4097 family beta strand repeat protein</fullName>
    </submittedName>
</protein>
<evidence type="ECO:0000313" key="3">
    <source>
        <dbReference type="Proteomes" id="UP000633936"/>
    </source>
</evidence>
<dbReference type="RefSeq" id="WP_015541610.1">
    <property type="nucleotide sequence ID" value="NZ_JACOQE010000005.1"/>
</dbReference>
<feature type="domain" description="DUF4097" evidence="1">
    <location>
        <begin position="67"/>
        <end position="309"/>
    </location>
</feature>
<proteinExistence type="predicted"/>
<sequence length="312" mass="33985">MKKTNKRLLAAGGIFCAVGILFFGVGVASGGRNYVKTADLNRISGAAMMDSSDSHAILSKTEINAFSSLNIDLKNIDLDIQSSDDDNFYISYNIETNDGMLPLSYQVQNGALNIVEKKGHESYSYIHIDINFLQEMLGQSHVIENSNKVTVYIPKKTDLSSFSCKMGYGDMNVESVNAQKAVIQNDDGDVTISGCSFENLELSTDLGNLNIKDTALTDSQIKTMDGDVNAENVSFNGKSTFNSSLGDITLSIPEKNLTSLSIQAEASDIDIPEKFGSVMTDEDDNQLVTSEKKTQNSLQLQNTDGEIRITAY</sequence>
<organism evidence="2 3">
    <name type="scientific">Blautia intestinalis</name>
    <dbReference type="NCBI Taxonomy" id="2763028"/>
    <lineage>
        <taxon>Bacteria</taxon>
        <taxon>Bacillati</taxon>
        <taxon>Bacillota</taxon>
        <taxon>Clostridia</taxon>
        <taxon>Lachnospirales</taxon>
        <taxon>Lachnospiraceae</taxon>
        <taxon>Blautia</taxon>
    </lineage>
</organism>
<comment type="caution">
    <text evidence="2">The sequence shown here is derived from an EMBL/GenBank/DDBJ whole genome shotgun (WGS) entry which is preliminary data.</text>
</comment>
<reference evidence="2 3" key="1">
    <citation type="submission" date="2020-08" db="EMBL/GenBank/DDBJ databases">
        <title>Genome public.</title>
        <authorList>
            <person name="Liu C."/>
            <person name="Sun Q."/>
        </authorList>
    </citation>
    <scope>NUCLEOTIDE SEQUENCE [LARGE SCALE GENOMIC DNA]</scope>
    <source>
        <strain evidence="2 3">27-44</strain>
    </source>
</reference>
<evidence type="ECO:0000313" key="2">
    <source>
        <dbReference type="EMBL" id="MBC5740785.1"/>
    </source>
</evidence>
<name>A0ABR7I329_9FIRM</name>
<gene>
    <name evidence="2" type="ORF">H8Z79_10050</name>
</gene>
<dbReference type="Pfam" id="PF13349">
    <property type="entry name" value="DUF4097"/>
    <property type="match status" value="1"/>
</dbReference>
<dbReference type="Proteomes" id="UP000633936">
    <property type="component" value="Unassembled WGS sequence"/>
</dbReference>
<dbReference type="InterPro" id="IPR025164">
    <property type="entry name" value="Toastrack_DUF4097"/>
</dbReference>